<protein>
    <submittedName>
        <fullName evidence="1">Uncharacterized protein</fullName>
    </submittedName>
</protein>
<keyword evidence="2" id="KW-1185">Reference proteome</keyword>
<name>A0ABY7YQC5_9HYPH</name>
<reference evidence="1 2" key="1">
    <citation type="submission" date="2023-02" db="EMBL/GenBank/DDBJ databases">
        <title>Devosia algicola sp. nov., isolated from the phycosphere of marine algae.</title>
        <authorList>
            <person name="Kim J.M."/>
            <person name="Lee J.K."/>
            <person name="Choi B.J."/>
            <person name="Bayburt H."/>
            <person name="Jeon C.O."/>
        </authorList>
    </citation>
    <scope>NUCLEOTIDE SEQUENCE [LARGE SCALE GENOMIC DNA]</scope>
    <source>
        <strain evidence="1 2">G20-9</strain>
    </source>
</reference>
<dbReference type="Proteomes" id="UP001220530">
    <property type="component" value="Chromosome"/>
</dbReference>
<gene>
    <name evidence="1" type="ORF">PSQ19_05415</name>
</gene>
<evidence type="ECO:0000313" key="2">
    <source>
        <dbReference type="Proteomes" id="UP001220530"/>
    </source>
</evidence>
<evidence type="ECO:0000313" key="1">
    <source>
        <dbReference type="EMBL" id="WDR03531.1"/>
    </source>
</evidence>
<dbReference type="RefSeq" id="WP_282219923.1">
    <property type="nucleotide sequence ID" value="NZ_CP118246.1"/>
</dbReference>
<accession>A0ABY7YQC5</accession>
<proteinExistence type="predicted"/>
<organism evidence="1 2">
    <name type="scientific">Devosia algicola</name>
    <dbReference type="NCBI Taxonomy" id="3026418"/>
    <lineage>
        <taxon>Bacteria</taxon>
        <taxon>Pseudomonadati</taxon>
        <taxon>Pseudomonadota</taxon>
        <taxon>Alphaproteobacteria</taxon>
        <taxon>Hyphomicrobiales</taxon>
        <taxon>Devosiaceae</taxon>
        <taxon>Devosia</taxon>
    </lineage>
</organism>
<dbReference type="EMBL" id="CP118246">
    <property type="protein sequence ID" value="WDR03531.1"/>
    <property type="molecule type" value="Genomic_DNA"/>
</dbReference>
<sequence length="54" mass="5707">MQEVALYSGVEITSGRTQPTSSYAIIRDGAEIAADMNTDVRPGDVIVARLALSP</sequence>